<dbReference type="SUPFAM" id="SSF161084">
    <property type="entry name" value="MAPEG domain-like"/>
    <property type="match status" value="1"/>
</dbReference>
<evidence type="ECO:0000256" key="1">
    <source>
        <dbReference type="ARBA" id="ARBA00004370"/>
    </source>
</evidence>
<feature type="transmembrane region" description="Helical" evidence="5">
    <location>
        <begin position="107"/>
        <end position="123"/>
    </location>
</feature>
<evidence type="ECO:0000256" key="6">
    <source>
        <dbReference type="SAM" id="SignalP"/>
    </source>
</evidence>
<evidence type="ECO:0000313" key="7">
    <source>
        <dbReference type="EMBL" id="MDN4122130.1"/>
    </source>
</evidence>
<accession>A0ABT8ELG9</accession>
<comment type="subcellular location">
    <subcellularLocation>
        <location evidence="1">Membrane</location>
    </subcellularLocation>
</comment>
<dbReference type="EMBL" id="JAJHNU010000003">
    <property type="protein sequence ID" value="MDN4122130.1"/>
    <property type="molecule type" value="Genomic_DNA"/>
</dbReference>
<gene>
    <name evidence="7" type="ORF">LMS43_12610</name>
</gene>
<dbReference type="Gene3D" id="1.20.120.550">
    <property type="entry name" value="Membrane associated eicosanoid/glutathione metabolism-like domain"/>
    <property type="match status" value="1"/>
</dbReference>
<keyword evidence="6" id="KW-0732">Signal</keyword>
<dbReference type="PANTHER" id="PTHR35371">
    <property type="entry name" value="INNER MEMBRANE PROTEIN"/>
    <property type="match status" value="1"/>
</dbReference>
<feature type="transmembrane region" description="Helical" evidence="5">
    <location>
        <begin position="62"/>
        <end position="95"/>
    </location>
</feature>
<dbReference type="Pfam" id="PF01124">
    <property type="entry name" value="MAPEG"/>
    <property type="match status" value="1"/>
</dbReference>
<keyword evidence="3 5" id="KW-1133">Transmembrane helix</keyword>
<sequence>MLLVKVCLLLAAFVPLLSAVAAKAGAKGFTNKEPRPWLASLGGWRARAHAAQANAFEALPFFYGAVLLALWSGAQAATLAGLMVAWLILRVLYLLAYIADKDRIRSLIWFLSLVVTIRILFLGA</sequence>
<reference evidence="7" key="1">
    <citation type="submission" date="2021-11" db="EMBL/GenBank/DDBJ databases">
        <title>Draft genome sequence of Alcaligenes endophyticus type strain CCUG 75668T.</title>
        <authorList>
            <person name="Salva-Serra F."/>
            <person name="Duran R.E."/>
            <person name="Seeger M."/>
            <person name="Moore E.R.B."/>
            <person name="Jaen-Luchoro D."/>
        </authorList>
    </citation>
    <scope>NUCLEOTIDE SEQUENCE</scope>
    <source>
        <strain evidence="7">CCUG 75668</strain>
    </source>
</reference>
<dbReference type="PANTHER" id="PTHR35371:SF1">
    <property type="entry name" value="BLR7753 PROTEIN"/>
    <property type="match status" value="1"/>
</dbReference>
<evidence type="ECO:0000256" key="2">
    <source>
        <dbReference type="ARBA" id="ARBA00022692"/>
    </source>
</evidence>
<proteinExistence type="predicted"/>
<dbReference type="InterPro" id="IPR001129">
    <property type="entry name" value="Membr-assoc_MAPEG"/>
</dbReference>
<feature type="signal peptide" evidence="6">
    <location>
        <begin position="1"/>
        <end position="24"/>
    </location>
</feature>
<organism evidence="7 8">
    <name type="scientific">Alcaligenes endophyticus</name>
    <dbReference type="NCBI Taxonomy" id="1929088"/>
    <lineage>
        <taxon>Bacteria</taxon>
        <taxon>Pseudomonadati</taxon>
        <taxon>Pseudomonadota</taxon>
        <taxon>Betaproteobacteria</taxon>
        <taxon>Burkholderiales</taxon>
        <taxon>Alcaligenaceae</taxon>
        <taxon>Alcaligenes</taxon>
    </lineage>
</organism>
<evidence type="ECO:0000313" key="8">
    <source>
        <dbReference type="Proteomes" id="UP001168613"/>
    </source>
</evidence>
<protein>
    <submittedName>
        <fullName evidence="7">MAPEG family protein</fullName>
    </submittedName>
</protein>
<name>A0ABT8ELG9_9BURK</name>
<keyword evidence="2 5" id="KW-0812">Transmembrane</keyword>
<evidence type="ECO:0000256" key="4">
    <source>
        <dbReference type="ARBA" id="ARBA00023136"/>
    </source>
</evidence>
<keyword evidence="8" id="KW-1185">Reference proteome</keyword>
<dbReference type="RefSeq" id="WP_266122870.1">
    <property type="nucleotide sequence ID" value="NZ_JAJHNU010000003.1"/>
</dbReference>
<dbReference type="Proteomes" id="UP001168613">
    <property type="component" value="Unassembled WGS sequence"/>
</dbReference>
<comment type="caution">
    <text evidence="7">The sequence shown here is derived from an EMBL/GenBank/DDBJ whole genome shotgun (WGS) entry which is preliminary data.</text>
</comment>
<feature type="chain" id="PRO_5047061143" evidence="6">
    <location>
        <begin position="25"/>
        <end position="124"/>
    </location>
</feature>
<evidence type="ECO:0000256" key="5">
    <source>
        <dbReference type="SAM" id="Phobius"/>
    </source>
</evidence>
<dbReference type="InterPro" id="IPR023352">
    <property type="entry name" value="MAPEG-like_dom_sf"/>
</dbReference>
<evidence type="ECO:0000256" key="3">
    <source>
        <dbReference type="ARBA" id="ARBA00022989"/>
    </source>
</evidence>
<keyword evidence="4 5" id="KW-0472">Membrane</keyword>